<dbReference type="SUPFAM" id="SSF69754">
    <property type="entry name" value="Ribosome binding protein Y (YfiA homologue)"/>
    <property type="match status" value="1"/>
</dbReference>
<organism evidence="1 2">
    <name type="scientific">Steroidobacter denitrificans</name>
    <dbReference type="NCBI Taxonomy" id="465721"/>
    <lineage>
        <taxon>Bacteria</taxon>
        <taxon>Pseudomonadati</taxon>
        <taxon>Pseudomonadota</taxon>
        <taxon>Gammaproteobacteria</taxon>
        <taxon>Steroidobacterales</taxon>
        <taxon>Steroidobacteraceae</taxon>
        <taxon>Steroidobacter</taxon>
    </lineage>
</organism>
<dbReference type="InterPro" id="IPR036567">
    <property type="entry name" value="RHF-like"/>
</dbReference>
<dbReference type="Proteomes" id="UP000070250">
    <property type="component" value="Chromosome"/>
</dbReference>
<dbReference type="OrthoDB" id="9782252at2"/>
<dbReference type="STRING" id="465721.ACG33_11055"/>
<dbReference type="AlphaFoldDB" id="A0A127FB46"/>
<reference evidence="1 2" key="1">
    <citation type="submission" date="2015-06" db="EMBL/GenBank/DDBJ databases">
        <title>A Comprehensive Approach to Explore the Metabolic and Phylogenetic Diversity of Bacterial Steroid Degradation in the Environment: Testosterone as an Example.</title>
        <authorList>
            <person name="Yang F.-C."/>
            <person name="Chen Y.-L."/>
            <person name="Yu C.-P."/>
            <person name="Tang S.-L."/>
            <person name="Wang P.-H."/>
            <person name="Ismail W."/>
            <person name="Wang C.-H."/>
            <person name="Yang C.-Y."/>
            <person name="Chiang Y.-R."/>
        </authorList>
    </citation>
    <scope>NUCLEOTIDE SEQUENCE [LARGE SCALE GENOMIC DNA]</scope>
    <source>
        <strain evidence="1 2">DSM 18526</strain>
    </source>
</reference>
<dbReference type="EMBL" id="CP011971">
    <property type="protein sequence ID" value="AMN47627.1"/>
    <property type="molecule type" value="Genomic_DNA"/>
</dbReference>
<accession>A0A127FB46</accession>
<name>A0A127FB46_STEDE</name>
<evidence type="ECO:0000313" key="1">
    <source>
        <dbReference type="EMBL" id="AMN47627.1"/>
    </source>
</evidence>
<dbReference type="InterPro" id="IPR003489">
    <property type="entry name" value="RHF/RaiA"/>
</dbReference>
<dbReference type="Gene3D" id="3.30.160.100">
    <property type="entry name" value="Ribosome hibernation promotion factor-like"/>
    <property type="match status" value="1"/>
</dbReference>
<dbReference type="KEGG" id="sdf:ACG33_11055"/>
<protein>
    <recommendedName>
        <fullName evidence="3">Ribosomal subunit interface protein</fullName>
    </recommendedName>
</protein>
<gene>
    <name evidence="1" type="ORF">ACG33_11055</name>
</gene>
<sequence length="107" mass="11761">MQSPLRLTFRHVDRSPALEARVHDLIGRLEKFHDRITACHVVIEAPNARPGKGRPFDVSIELAIPGGFIHAHGTHGNANEGHADVYAALSDAFDSARRQLQNADPTH</sequence>
<dbReference type="Pfam" id="PF02482">
    <property type="entry name" value="Ribosomal_S30AE"/>
    <property type="match status" value="1"/>
</dbReference>
<evidence type="ECO:0000313" key="2">
    <source>
        <dbReference type="Proteomes" id="UP000070250"/>
    </source>
</evidence>
<keyword evidence="2" id="KW-1185">Reference proteome</keyword>
<dbReference type="RefSeq" id="WP_066921195.1">
    <property type="nucleotide sequence ID" value="NZ_CP011971.1"/>
</dbReference>
<evidence type="ECO:0008006" key="3">
    <source>
        <dbReference type="Google" id="ProtNLM"/>
    </source>
</evidence>
<dbReference type="CDD" id="cd00552">
    <property type="entry name" value="RaiA"/>
    <property type="match status" value="1"/>
</dbReference>
<proteinExistence type="predicted"/>